<evidence type="ECO:0000313" key="7">
    <source>
        <dbReference type="EMBL" id="GAA2047424.1"/>
    </source>
</evidence>
<evidence type="ECO:0000256" key="2">
    <source>
        <dbReference type="ARBA" id="ARBA00022741"/>
    </source>
</evidence>
<name>A0ABP5GJX1_9ACTN</name>
<comment type="caution">
    <text evidence="4">Lacks conserved residue(s) required for the propagation of feature annotation.</text>
</comment>
<dbReference type="Pfam" id="PF01580">
    <property type="entry name" value="FtsK_SpoIIIE"/>
    <property type="match status" value="3"/>
</dbReference>
<feature type="region of interest" description="Disordered" evidence="5">
    <location>
        <begin position="549"/>
        <end position="574"/>
    </location>
</feature>
<dbReference type="Gene3D" id="3.40.50.300">
    <property type="entry name" value="P-loop containing nucleotide triphosphate hydrolases"/>
    <property type="match status" value="4"/>
</dbReference>
<dbReference type="SUPFAM" id="SSF52129">
    <property type="entry name" value="Caspase-like"/>
    <property type="match status" value="1"/>
</dbReference>
<dbReference type="InterPro" id="IPR027417">
    <property type="entry name" value="P-loop_NTPase"/>
</dbReference>
<organism evidence="7 8">
    <name type="scientific">Catenulispora yoronensis</name>
    <dbReference type="NCBI Taxonomy" id="450799"/>
    <lineage>
        <taxon>Bacteria</taxon>
        <taxon>Bacillati</taxon>
        <taxon>Actinomycetota</taxon>
        <taxon>Actinomycetes</taxon>
        <taxon>Catenulisporales</taxon>
        <taxon>Catenulisporaceae</taxon>
        <taxon>Catenulispora</taxon>
    </lineage>
</organism>
<feature type="domain" description="FtsK" evidence="6">
    <location>
        <begin position="305"/>
        <end position="499"/>
    </location>
</feature>
<dbReference type="RefSeq" id="WP_344669101.1">
    <property type="nucleotide sequence ID" value="NZ_BAAAQN010000043.1"/>
</dbReference>
<accession>A0ABP5GJX1</accession>
<reference evidence="8" key="1">
    <citation type="journal article" date="2019" name="Int. J. Syst. Evol. Microbiol.">
        <title>The Global Catalogue of Microorganisms (GCM) 10K type strain sequencing project: providing services to taxonomists for standard genome sequencing and annotation.</title>
        <authorList>
            <consortium name="The Broad Institute Genomics Platform"/>
            <consortium name="The Broad Institute Genome Sequencing Center for Infectious Disease"/>
            <person name="Wu L."/>
            <person name="Ma J."/>
        </authorList>
    </citation>
    <scope>NUCLEOTIDE SEQUENCE [LARGE SCALE GENOMIC DNA]</scope>
    <source>
        <strain evidence="8">JCM 16014</strain>
    </source>
</reference>
<feature type="region of interest" description="Disordered" evidence="5">
    <location>
        <begin position="1417"/>
        <end position="1436"/>
    </location>
</feature>
<feature type="domain" description="FtsK" evidence="6">
    <location>
        <begin position="620"/>
        <end position="818"/>
    </location>
</feature>
<dbReference type="SMART" id="SM00382">
    <property type="entry name" value="AAA"/>
    <property type="match status" value="3"/>
</dbReference>
<dbReference type="InterPro" id="IPR023837">
    <property type="entry name" value="EccCb-like_Actinobacteria"/>
</dbReference>
<dbReference type="NCBIfam" id="TIGR03925">
    <property type="entry name" value="T7SS_EccC_b"/>
    <property type="match status" value="1"/>
</dbReference>
<evidence type="ECO:0000256" key="1">
    <source>
        <dbReference type="ARBA" id="ARBA00022737"/>
    </source>
</evidence>
<dbReference type="Pfam" id="PF00656">
    <property type="entry name" value="Peptidase_C14"/>
    <property type="match status" value="1"/>
</dbReference>
<dbReference type="SUPFAM" id="SSF52540">
    <property type="entry name" value="P-loop containing nucleoside triphosphate hydrolases"/>
    <property type="match status" value="4"/>
</dbReference>
<dbReference type="InterPro" id="IPR003593">
    <property type="entry name" value="AAA+_ATPase"/>
</dbReference>
<comment type="caution">
    <text evidence="7">The sequence shown here is derived from an EMBL/GenBank/DDBJ whole genome shotgun (WGS) entry which is preliminary data.</text>
</comment>
<keyword evidence="3 4" id="KW-0067">ATP-binding</keyword>
<feature type="domain" description="FtsK" evidence="6">
    <location>
        <begin position="940"/>
        <end position="1119"/>
    </location>
</feature>
<evidence type="ECO:0000256" key="4">
    <source>
        <dbReference type="PROSITE-ProRule" id="PRU00289"/>
    </source>
</evidence>
<dbReference type="InterPro" id="IPR011600">
    <property type="entry name" value="Pept_C14_caspase"/>
</dbReference>
<dbReference type="PROSITE" id="PS50901">
    <property type="entry name" value="FTSK"/>
    <property type="match status" value="4"/>
</dbReference>
<proteinExistence type="predicted"/>
<gene>
    <name evidence="7" type="ORF">GCM10009839_60700</name>
</gene>
<evidence type="ECO:0000313" key="8">
    <source>
        <dbReference type="Proteomes" id="UP001500751"/>
    </source>
</evidence>
<dbReference type="Proteomes" id="UP001500751">
    <property type="component" value="Unassembled WGS sequence"/>
</dbReference>
<dbReference type="InterPro" id="IPR029030">
    <property type="entry name" value="Caspase-like_dom_sf"/>
</dbReference>
<keyword evidence="1" id="KW-0677">Repeat</keyword>
<dbReference type="InterPro" id="IPR050206">
    <property type="entry name" value="FtsK/SpoIIIE/SftA"/>
</dbReference>
<dbReference type="InterPro" id="IPR002543">
    <property type="entry name" value="FtsK_dom"/>
</dbReference>
<dbReference type="EMBL" id="BAAAQN010000043">
    <property type="protein sequence ID" value="GAA2047424.1"/>
    <property type="molecule type" value="Genomic_DNA"/>
</dbReference>
<dbReference type="PANTHER" id="PTHR22683:SF1">
    <property type="entry name" value="TYPE VII SECRETION SYSTEM PROTEIN ESSC"/>
    <property type="match status" value="1"/>
</dbReference>
<evidence type="ECO:0000256" key="5">
    <source>
        <dbReference type="SAM" id="MobiDB-lite"/>
    </source>
</evidence>
<feature type="binding site" evidence="4">
    <location>
        <begin position="323"/>
        <end position="330"/>
    </location>
    <ligand>
        <name>ATP</name>
        <dbReference type="ChEBI" id="CHEBI:30616"/>
    </ligand>
</feature>
<protein>
    <recommendedName>
        <fullName evidence="6">FtsK domain-containing protein</fullName>
    </recommendedName>
</protein>
<feature type="compositionally biased region" description="Basic and acidic residues" evidence="5">
    <location>
        <begin position="1426"/>
        <end position="1436"/>
    </location>
</feature>
<sequence length="1436" mass="154507">MGRRLALLIATDAYGDPGLSRLQAPAQEAQRLADLLADPGVGRFEKPRVLVNRPKAEIEAAVEELLTGRLPDDLVLLYLAGHGLTNDSDRLFFATVDTRLAQRDSTAVRASYVRDLLEDSEARAKVVLLDCCYSGIFAGTARGRADRRANVEREIVGRGTCVLTSTTSLAYSYEGERFADNGRPGSPFTHAVIEGIRTGRADTDRDGVITPDNLHQYVHTAVTSQLGADQRPMLKAVDAAGRIELAYAPIHDDSDEDRSVGGRLALGALLDPPVLVPGRGLTCEAWEGTARLRVPVGRHEGTEDDEPAVARLTGHGGHLVVVGKSGSGKTTLIRTLITSVALTHTPDEAQFHLLEGTVNGLGGLSRLPHVRRVAAPHEAELAEGTTADLLALMTERQKLYRGLEIDSVEEFRTARDQGRLPSGSHPDVFLVVDSWWDFASELPGVAASVLKIANSGEHYGFHLVVTSRRWQALPEDLLLIENRYELALDDPQNSKVDVTLSAMLSTGRGLVRGRPFRVALPVLEVPEDPAQIKTSTIGLLNSVREAWEAEPAHPAQPGRPAHPAQPGRPALPPRLAESADVDLATLLKLTRDLPIDPKTLWRQRTFRNLLRIPIGVDGAGNPLLLNLKDAARGGDGPHGLCVGPFERTALLRTIVLSLALTHSPDDVNFLLVDSRPGTRFSELEPLPHVTAVLRNVADTTTLLDRIAESISGELLRRQTVLTQAGNYGSAAEYEGARRQGASLEPLPALLIVFDDAGELLGLQPDFIDLFGMIDRMGRLLGVHLLLSLSRFEADRLGPLDERLTYRIASGMSSAAESRAVIGVPDAHQLRDPGLAYVRRRQADPILFRGARTDRTRRPRPAFSLDDLKRSGHVTAAERQPAFIEEAIAALKGHGRPAHRIWLPPLGDPPALDLLIPPDRPPEDRLRIPIGIVELPFKQRTDPLTVRLDGAEGNVLIVGGPLSGKTTLLQSLVAGIAMQNSPEQVQILGIDLGDGGLSALAGLPQVSAIARRSEPDLVRRVVGEAARVVLRRQEKRDSANPDSTASQSPDNAVLAIDDWGLFRTAFEDLATTVSALAQVGPGGGLHVAITASGWSEVPQMLQEFMGTKLELRLGAAKESEISRRAASNVPFGSPGRGIVAGPSHFLAAVPRADGRESSADLAAATRALVEGVAAAHSGMRVRRIRTLPRMVPADELRRDHAATFPEVLIGVDEAELAPVAYDFSRHQHMLIYGDSGSGKTALLRLMVADLRLRKLRQAQVVLIERRGSLTDISQAKRAVAMIAARREFVVEESFFGAPGKKGEAAAGTDWPALFIVVDDYDVVAKAAGDPLKALVAELPLAVEVGLHLVIAQSTKGARGDHADLLVRKLRELDVGGVILSGDPGEGPLIEGIGAGSQPPGRGTLVHPGQAPRVIQVAWEPPSTMPRPRLEPQPEPPK</sequence>
<dbReference type="PANTHER" id="PTHR22683">
    <property type="entry name" value="SPORULATION PROTEIN RELATED"/>
    <property type="match status" value="1"/>
</dbReference>
<evidence type="ECO:0000256" key="3">
    <source>
        <dbReference type="ARBA" id="ARBA00022840"/>
    </source>
</evidence>
<dbReference type="Gene3D" id="3.40.50.1460">
    <property type="match status" value="1"/>
</dbReference>
<evidence type="ECO:0000259" key="6">
    <source>
        <dbReference type="PROSITE" id="PS50901"/>
    </source>
</evidence>
<dbReference type="NCBIfam" id="NF047832">
    <property type="entry name" value="caspase_w_EACC1"/>
    <property type="match status" value="1"/>
</dbReference>
<feature type="binding site" evidence="4">
    <location>
        <begin position="1232"/>
        <end position="1239"/>
    </location>
    <ligand>
        <name>ATP</name>
        <dbReference type="ChEBI" id="CHEBI:30616"/>
    </ligand>
</feature>
<keyword evidence="8" id="KW-1185">Reference proteome</keyword>
<feature type="domain" description="FtsK" evidence="6">
    <location>
        <begin position="1215"/>
        <end position="1384"/>
    </location>
</feature>
<keyword evidence="2 4" id="KW-0547">Nucleotide-binding</keyword>
<dbReference type="InterPro" id="IPR025662">
    <property type="entry name" value="Sigma_54_int_dom_ATP-bd_1"/>
</dbReference>
<dbReference type="PROSITE" id="PS00675">
    <property type="entry name" value="SIGMA54_INTERACT_1"/>
    <property type="match status" value="1"/>
</dbReference>
<feature type="binding site" evidence="4">
    <location>
        <begin position="958"/>
        <end position="965"/>
    </location>
    <ligand>
        <name>ATP</name>
        <dbReference type="ChEBI" id="CHEBI:30616"/>
    </ligand>
</feature>